<protein>
    <submittedName>
        <fullName evidence="2">Uncharacterized protein</fullName>
    </submittedName>
</protein>
<dbReference type="EMBL" id="AAGKHU010000173">
    <property type="protein sequence ID" value="EBP0013887.1"/>
    <property type="molecule type" value="Genomic_DNA"/>
</dbReference>
<proteinExistence type="predicted"/>
<evidence type="ECO:0000256" key="1">
    <source>
        <dbReference type="SAM" id="MobiDB-lite"/>
    </source>
</evidence>
<feature type="region of interest" description="Disordered" evidence="1">
    <location>
        <begin position="93"/>
        <end position="117"/>
    </location>
</feature>
<reference evidence="2" key="1">
    <citation type="submission" date="2018-07" db="EMBL/GenBank/DDBJ databases">
        <authorList>
            <consortium name="GenomeTrakr network: Whole genome sequencing for foodborne pathogen traceback"/>
        </authorList>
    </citation>
    <scope>NUCLEOTIDE SEQUENCE</scope>
    <source>
        <strain evidence="2">CFSAN018538</strain>
    </source>
</reference>
<dbReference type="RefSeq" id="WP_079826016.1">
    <property type="nucleotide sequence ID" value="NZ_MXOZ01000181.1"/>
</dbReference>
<accession>A0A5U2F8H5</accession>
<gene>
    <name evidence="2" type="ORF">HX37_24825</name>
</gene>
<evidence type="ECO:0000313" key="2">
    <source>
        <dbReference type="EMBL" id="EBP0013887.1"/>
    </source>
</evidence>
<comment type="caution">
    <text evidence="2">The sequence shown here is derived from an EMBL/GenBank/DDBJ whole genome shotgun (WGS) entry which is preliminary data.</text>
</comment>
<sequence>MLDIAEVLKARESEFVSLRELVTRIRLYQPHVTETQIADFLYIEESNGDLPEWVKQGIAGTIEPTYTDNHYDGDPSLISLLKAIREEGYMPEVTPPKLELTQSTVSEPPMDFDDIPF</sequence>
<dbReference type="AlphaFoldDB" id="A0A5U2F8H5"/>
<name>A0A5U2F8H5_SALER</name>
<organism evidence="2">
    <name type="scientific">Salmonella enterica</name>
    <name type="common">Salmonella choleraesuis</name>
    <dbReference type="NCBI Taxonomy" id="28901"/>
    <lineage>
        <taxon>Bacteria</taxon>
        <taxon>Pseudomonadati</taxon>
        <taxon>Pseudomonadota</taxon>
        <taxon>Gammaproteobacteria</taxon>
        <taxon>Enterobacterales</taxon>
        <taxon>Enterobacteriaceae</taxon>
        <taxon>Salmonella</taxon>
    </lineage>
</organism>